<reference evidence="1 2" key="1">
    <citation type="submission" date="2019-03" db="EMBL/GenBank/DDBJ databases">
        <title>An improved genome assembly of the fluke Schistosoma japonicum.</title>
        <authorList>
            <person name="Hu W."/>
            <person name="Luo F."/>
            <person name="Yin M."/>
            <person name="Mo X."/>
            <person name="Sun C."/>
            <person name="Wu Q."/>
            <person name="Zhu B."/>
            <person name="Xiang M."/>
            <person name="Wang J."/>
            <person name="Wang Y."/>
            <person name="Zhang T."/>
            <person name="Xu B."/>
            <person name="Zheng H."/>
            <person name="Feng Z."/>
        </authorList>
    </citation>
    <scope>NUCLEOTIDE SEQUENCE [LARGE SCALE GENOMIC DNA]</scope>
    <source>
        <strain evidence="1">HuSjv2</strain>
        <tissue evidence="1">Worms</tissue>
    </source>
</reference>
<organism evidence="1 2">
    <name type="scientific">Schistosoma japonicum</name>
    <name type="common">Blood fluke</name>
    <dbReference type="NCBI Taxonomy" id="6182"/>
    <lineage>
        <taxon>Eukaryota</taxon>
        <taxon>Metazoa</taxon>
        <taxon>Spiralia</taxon>
        <taxon>Lophotrochozoa</taxon>
        <taxon>Platyhelminthes</taxon>
        <taxon>Trematoda</taxon>
        <taxon>Digenea</taxon>
        <taxon>Strigeidida</taxon>
        <taxon>Schistosomatoidea</taxon>
        <taxon>Schistosomatidae</taxon>
        <taxon>Schistosoma</taxon>
    </lineage>
</organism>
<name>A0A4Z2D7D1_SCHJA</name>
<dbReference type="EMBL" id="SKCS01000266">
    <property type="protein sequence ID" value="TNN12080.1"/>
    <property type="molecule type" value="Genomic_DNA"/>
</dbReference>
<dbReference type="AlphaFoldDB" id="A0A4Z2D7D1"/>
<evidence type="ECO:0000313" key="2">
    <source>
        <dbReference type="Proteomes" id="UP000311919"/>
    </source>
</evidence>
<dbReference type="OrthoDB" id="6253098at2759"/>
<sequence length="238" mass="26921">MRSISMNEIANNRPLVQSDRITRYASPNRFDIREVPNSFLDSYRSCRCSHSYGVCFSKSKLRSTMPTSFSSYAVPWLSEVTSSASNSNALDTTDIRNPGEHLSNGNRFSDKFVSSLYPKEVSTITSPMSHKTYDHCNSVTWHSPNQPITQNNDNNNANINSNLHVQISQHHTPITSSSICYCFSSSSSSSPPPLPLTIYTNEQCSTHENFHPDQLYSSYYQGEILHFILIYVHNLYSP</sequence>
<comment type="caution">
    <text evidence="1">The sequence shown here is derived from an EMBL/GenBank/DDBJ whole genome shotgun (WGS) entry which is preliminary data.</text>
</comment>
<dbReference type="Proteomes" id="UP000311919">
    <property type="component" value="Unassembled WGS sequence"/>
</dbReference>
<gene>
    <name evidence="1" type="ORF">EWB00_004085</name>
</gene>
<accession>A0A4Z2D7D1</accession>
<proteinExistence type="predicted"/>
<keyword evidence="2" id="KW-1185">Reference proteome</keyword>
<evidence type="ECO:0000313" key="1">
    <source>
        <dbReference type="EMBL" id="TNN12080.1"/>
    </source>
</evidence>
<protein>
    <submittedName>
        <fullName evidence="1">Uncharacterized protein</fullName>
    </submittedName>
</protein>